<name>A0A813MBC8_9BILA</name>
<dbReference type="GO" id="GO:0015629">
    <property type="term" value="C:actin cytoskeleton"/>
    <property type="evidence" value="ECO:0007669"/>
    <property type="project" value="TreeGrafter"/>
</dbReference>
<dbReference type="InterPro" id="IPR003128">
    <property type="entry name" value="Villin_headpiece"/>
</dbReference>
<dbReference type="AlphaFoldDB" id="A0A813MBC8"/>
<evidence type="ECO:0000259" key="1">
    <source>
        <dbReference type="PROSITE" id="PS51089"/>
    </source>
</evidence>
<feature type="domain" description="HP" evidence="1">
    <location>
        <begin position="436"/>
        <end position="502"/>
    </location>
</feature>
<dbReference type="SMART" id="SM00153">
    <property type="entry name" value="VHP"/>
    <property type="match status" value="1"/>
</dbReference>
<dbReference type="GO" id="GO:0007010">
    <property type="term" value="P:cytoskeleton organization"/>
    <property type="evidence" value="ECO:0007669"/>
    <property type="project" value="InterPro"/>
</dbReference>
<dbReference type="PANTHER" id="PTHR24213">
    <property type="entry name" value="ACTIN-BINDING LIM PROTEIN"/>
    <property type="match status" value="1"/>
</dbReference>
<comment type="caution">
    <text evidence="2">The sequence shown here is derived from an EMBL/GenBank/DDBJ whole genome shotgun (WGS) entry which is preliminary data.</text>
</comment>
<dbReference type="GO" id="GO:0051015">
    <property type="term" value="F:actin filament binding"/>
    <property type="evidence" value="ECO:0007669"/>
    <property type="project" value="TreeGrafter"/>
</dbReference>
<reference evidence="2" key="1">
    <citation type="submission" date="2021-02" db="EMBL/GenBank/DDBJ databases">
        <authorList>
            <person name="Nowell W R."/>
        </authorList>
    </citation>
    <scope>NUCLEOTIDE SEQUENCE</scope>
    <source>
        <strain evidence="2">Ploen Becks lab</strain>
    </source>
</reference>
<dbReference type="PROSITE" id="PS51089">
    <property type="entry name" value="HP"/>
    <property type="match status" value="1"/>
</dbReference>
<dbReference type="GO" id="GO:0030032">
    <property type="term" value="P:lamellipodium assembly"/>
    <property type="evidence" value="ECO:0007669"/>
    <property type="project" value="TreeGrafter"/>
</dbReference>
<gene>
    <name evidence="2" type="ORF">OXX778_LOCUS1785</name>
</gene>
<keyword evidence="3" id="KW-1185">Reference proteome</keyword>
<dbReference type="OrthoDB" id="1746725at2759"/>
<evidence type="ECO:0000313" key="3">
    <source>
        <dbReference type="Proteomes" id="UP000663879"/>
    </source>
</evidence>
<sequence length="503" mass="58786">MFEFLKKRKYKISKNWNKENESTPEKYSPIISIQENTKELNTLNDQSLNSSIELTKKAPIDADEQVIYACIPDLKDIENTHLTDSPYKNKKQFELERDLSPITPDGIRKKNFSTQSLNFQAEDPIYLSKFASGNEEENLESSNKMESLGWLSNDYMKTFSLETKNDLSETLSLQQKDETFVFDTESYDYVSLFRNERLKKTQRPDLNKKIESTDLGLDLKALNEEIKNETSKILKNKFAVSKPIELDKKDLKSLDPWKASRSRNAKKEPLARTRYQCPTNASMSRICRNECSMTRSKTQFLKPLDGIWNQNGTNDWYCNNRLVSSRSTFTEFSESVFYDSLCYSSKTKENTKSFQSLTASRPFSLHTQKNDLFCRKRNYGAFHSKSVTRSVYGGSNSNIWVPKPKFQANCDPIYESNMDLTARQKKTEENEVVHFLTKPKIYSYHLIRTTSGKPLPEDVDRENLERHLLEQEFEEIFSMKFDQFYSLPLSRRIELKKLARLYL</sequence>
<protein>
    <recommendedName>
        <fullName evidence="1">HP domain-containing protein</fullName>
    </recommendedName>
</protein>
<dbReference type="Pfam" id="PF02209">
    <property type="entry name" value="VHP"/>
    <property type="match status" value="1"/>
</dbReference>
<dbReference type="Gene3D" id="1.10.950.10">
    <property type="entry name" value="Villin headpiece domain"/>
    <property type="match status" value="1"/>
</dbReference>
<dbReference type="EMBL" id="CAJNOC010000124">
    <property type="protein sequence ID" value="CAF0717176.1"/>
    <property type="molecule type" value="Genomic_DNA"/>
</dbReference>
<dbReference type="PANTHER" id="PTHR24213:SF9">
    <property type="entry name" value="UNCOORDINATED 115A, ISOFORM B-RELATED"/>
    <property type="match status" value="1"/>
</dbReference>
<dbReference type="SUPFAM" id="SSF47050">
    <property type="entry name" value="VHP, Villin headpiece domain"/>
    <property type="match status" value="1"/>
</dbReference>
<dbReference type="Proteomes" id="UP000663879">
    <property type="component" value="Unassembled WGS sequence"/>
</dbReference>
<organism evidence="2 3">
    <name type="scientific">Brachionus calyciflorus</name>
    <dbReference type="NCBI Taxonomy" id="104777"/>
    <lineage>
        <taxon>Eukaryota</taxon>
        <taxon>Metazoa</taxon>
        <taxon>Spiralia</taxon>
        <taxon>Gnathifera</taxon>
        <taxon>Rotifera</taxon>
        <taxon>Eurotatoria</taxon>
        <taxon>Monogononta</taxon>
        <taxon>Pseudotrocha</taxon>
        <taxon>Ploima</taxon>
        <taxon>Brachionidae</taxon>
        <taxon>Brachionus</taxon>
    </lineage>
</organism>
<accession>A0A813MBC8</accession>
<dbReference type="InterPro" id="IPR051618">
    <property type="entry name" value="Actin-binding_LIM"/>
</dbReference>
<evidence type="ECO:0000313" key="2">
    <source>
        <dbReference type="EMBL" id="CAF0717176.1"/>
    </source>
</evidence>
<proteinExistence type="predicted"/>
<dbReference type="InterPro" id="IPR036886">
    <property type="entry name" value="Villin_headpiece_dom_sf"/>
</dbReference>